<comment type="caution">
    <text evidence="2">The sequence shown here is derived from an EMBL/GenBank/DDBJ whole genome shotgun (WGS) entry which is preliminary data.</text>
</comment>
<gene>
    <name evidence="2" type="ORF">EVAR_46556_1</name>
</gene>
<protein>
    <submittedName>
        <fullName evidence="2">Uncharacterized protein</fullName>
    </submittedName>
</protein>
<keyword evidence="1" id="KW-0472">Membrane</keyword>
<proteinExistence type="predicted"/>
<dbReference type="EMBL" id="BGZK01000903">
    <property type="protein sequence ID" value="GBP64627.1"/>
    <property type="molecule type" value="Genomic_DNA"/>
</dbReference>
<reference evidence="2 3" key="1">
    <citation type="journal article" date="2019" name="Commun. Biol.">
        <title>The bagworm genome reveals a unique fibroin gene that provides high tensile strength.</title>
        <authorList>
            <person name="Kono N."/>
            <person name="Nakamura H."/>
            <person name="Ohtoshi R."/>
            <person name="Tomita M."/>
            <person name="Numata K."/>
            <person name="Arakawa K."/>
        </authorList>
    </citation>
    <scope>NUCLEOTIDE SEQUENCE [LARGE SCALE GENOMIC DNA]</scope>
</reference>
<sequence length="103" mass="11642">MTNPISVWFSEIYWDRLGLGFLVFVSLIFVSDFAHIWLDGWIAGWEHGRKDDRDPELDWNRNQEHQSGNAGGIDIAIETTRSIKNEGIHCASAQEPSLKASIG</sequence>
<dbReference type="Proteomes" id="UP000299102">
    <property type="component" value="Unassembled WGS sequence"/>
</dbReference>
<evidence type="ECO:0000256" key="1">
    <source>
        <dbReference type="SAM" id="Phobius"/>
    </source>
</evidence>
<accession>A0A4C1XQW1</accession>
<keyword evidence="3" id="KW-1185">Reference proteome</keyword>
<evidence type="ECO:0000313" key="3">
    <source>
        <dbReference type="Proteomes" id="UP000299102"/>
    </source>
</evidence>
<keyword evidence="1" id="KW-0812">Transmembrane</keyword>
<dbReference type="AlphaFoldDB" id="A0A4C1XQW1"/>
<feature type="transmembrane region" description="Helical" evidence="1">
    <location>
        <begin position="20"/>
        <end position="43"/>
    </location>
</feature>
<evidence type="ECO:0000313" key="2">
    <source>
        <dbReference type="EMBL" id="GBP64627.1"/>
    </source>
</evidence>
<name>A0A4C1XQW1_EUMVA</name>
<organism evidence="2 3">
    <name type="scientific">Eumeta variegata</name>
    <name type="common">Bagworm moth</name>
    <name type="synonym">Eumeta japonica</name>
    <dbReference type="NCBI Taxonomy" id="151549"/>
    <lineage>
        <taxon>Eukaryota</taxon>
        <taxon>Metazoa</taxon>
        <taxon>Ecdysozoa</taxon>
        <taxon>Arthropoda</taxon>
        <taxon>Hexapoda</taxon>
        <taxon>Insecta</taxon>
        <taxon>Pterygota</taxon>
        <taxon>Neoptera</taxon>
        <taxon>Endopterygota</taxon>
        <taxon>Lepidoptera</taxon>
        <taxon>Glossata</taxon>
        <taxon>Ditrysia</taxon>
        <taxon>Tineoidea</taxon>
        <taxon>Psychidae</taxon>
        <taxon>Oiketicinae</taxon>
        <taxon>Eumeta</taxon>
    </lineage>
</organism>
<keyword evidence="1" id="KW-1133">Transmembrane helix</keyword>